<dbReference type="PANTHER" id="PTHR35807:SF1">
    <property type="entry name" value="TRANSCRIPTIONAL REGULATOR REDD"/>
    <property type="match status" value="1"/>
</dbReference>
<dbReference type="SMART" id="SM01043">
    <property type="entry name" value="BTAD"/>
    <property type="match status" value="2"/>
</dbReference>
<dbReference type="SMART" id="SM00028">
    <property type="entry name" value="TPR"/>
    <property type="match status" value="4"/>
</dbReference>
<dbReference type="EMBL" id="CP115450">
    <property type="protein sequence ID" value="WBP85399.1"/>
    <property type="molecule type" value="Genomic_DNA"/>
</dbReference>
<dbReference type="RefSeq" id="WP_270141333.1">
    <property type="nucleotide sequence ID" value="NZ_CP115450.1"/>
</dbReference>
<evidence type="ECO:0000256" key="6">
    <source>
        <dbReference type="PROSITE-ProRule" id="PRU01091"/>
    </source>
</evidence>
<keyword evidence="2" id="KW-0902">Two-component regulatory system</keyword>
<protein>
    <submittedName>
        <fullName evidence="9">BTAD domain-containing putative transcriptional regulator</fullName>
    </submittedName>
</protein>
<keyword evidence="3" id="KW-0805">Transcription regulation</keyword>
<dbReference type="Pfam" id="PF03704">
    <property type="entry name" value="BTAD"/>
    <property type="match status" value="2"/>
</dbReference>
<evidence type="ECO:0000313" key="10">
    <source>
        <dbReference type="Proteomes" id="UP001212821"/>
    </source>
</evidence>
<dbReference type="InterPro" id="IPR036388">
    <property type="entry name" value="WH-like_DNA-bd_sf"/>
</dbReference>
<dbReference type="InterPro" id="IPR051677">
    <property type="entry name" value="AfsR-DnrI-RedD_regulator"/>
</dbReference>
<gene>
    <name evidence="9" type="ORF">O1G21_05680</name>
</gene>
<evidence type="ECO:0000256" key="2">
    <source>
        <dbReference type="ARBA" id="ARBA00023012"/>
    </source>
</evidence>
<feature type="compositionally biased region" description="Low complexity" evidence="7">
    <location>
        <begin position="222"/>
        <end position="236"/>
    </location>
</feature>
<dbReference type="InterPro" id="IPR001867">
    <property type="entry name" value="OmpR/PhoB-type_DNA-bd"/>
</dbReference>
<dbReference type="InterPro" id="IPR011990">
    <property type="entry name" value="TPR-like_helical_dom_sf"/>
</dbReference>
<accession>A0ABY7PYF5</accession>
<evidence type="ECO:0000259" key="8">
    <source>
        <dbReference type="PROSITE" id="PS51755"/>
    </source>
</evidence>
<dbReference type="PROSITE" id="PS51755">
    <property type="entry name" value="OMPR_PHOB"/>
    <property type="match status" value="1"/>
</dbReference>
<evidence type="ECO:0000256" key="1">
    <source>
        <dbReference type="ARBA" id="ARBA00005820"/>
    </source>
</evidence>
<dbReference type="SUPFAM" id="SSF52540">
    <property type="entry name" value="P-loop containing nucleoside triphosphate hydrolases"/>
    <property type="match status" value="1"/>
</dbReference>
<dbReference type="CDD" id="cd15831">
    <property type="entry name" value="BTAD"/>
    <property type="match status" value="2"/>
</dbReference>
<dbReference type="Proteomes" id="UP001212821">
    <property type="component" value="Chromosome"/>
</dbReference>
<evidence type="ECO:0000256" key="5">
    <source>
        <dbReference type="ARBA" id="ARBA00023163"/>
    </source>
</evidence>
<dbReference type="SUPFAM" id="SSF46894">
    <property type="entry name" value="C-terminal effector domain of the bipartite response regulators"/>
    <property type="match status" value="2"/>
</dbReference>
<dbReference type="Gene3D" id="3.40.50.300">
    <property type="entry name" value="P-loop containing nucleotide triphosphate hydrolases"/>
    <property type="match status" value="1"/>
</dbReference>
<name>A0ABY7PYF5_9ACTN</name>
<feature type="domain" description="OmpR/PhoB-type" evidence="8">
    <location>
        <begin position="245"/>
        <end position="349"/>
    </location>
</feature>
<dbReference type="SUPFAM" id="SSF48452">
    <property type="entry name" value="TPR-like"/>
    <property type="match status" value="4"/>
</dbReference>
<dbReference type="InterPro" id="IPR019734">
    <property type="entry name" value="TPR_rpt"/>
</dbReference>
<reference evidence="10" key="1">
    <citation type="submission" date="2022-12" db="EMBL/GenBank/DDBJ databases">
        <authorList>
            <person name="Mo P."/>
        </authorList>
    </citation>
    <scope>NUCLEOTIDE SEQUENCE [LARGE SCALE GENOMIC DNA]</scope>
    <source>
        <strain evidence="10">HUAS 3-15</strain>
    </source>
</reference>
<keyword evidence="4 6" id="KW-0238">DNA-binding</keyword>
<comment type="similarity">
    <text evidence="1">Belongs to the AfsR/DnrI/RedD regulatory family.</text>
</comment>
<dbReference type="Gene3D" id="1.25.40.10">
    <property type="entry name" value="Tetratricopeptide repeat domain"/>
    <property type="match status" value="3"/>
</dbReference>
<evidence type="ECO:0000256" key="7">
    <source>
        <dbReference type="SAM" id="MobiDB-lite"/>
    </source>
</evidence>
<dbReference type="Gene3D" id="1.10.10.10">
    <property type="entry name" value="Winged helix-like DNA-binding domain superfamily/Winged helix DNA-binding domain"/>
    <property type="match status" value="2"/>
</dbReference>
<sequence length="1219" mass="130240">MVTIEARLLGPVTLTVDGTTVKAGGSNGRALLAALLLMPGQPVGVEQLVLDVWGDDAPMNARAQLHSVVSRLRTTAAPLTVSWHARLESYSLDIDPKDVDVTRFHKLTAEARQALAEGRPGQASALLKQALECWSGPALGGVRTHGRLETERRRLEELHLETLVLRNDADLRDGRAEAVLPGLRALVAEFPEDEQFRTQLEEALERSGRAAQAWGLRREQQGGRPAEQPGPAAGEPTAVAVRTAPMSSAREEPRISLLGPVQAWRGSTPISLGSPQQQAVLAMLAAQLGQRVSTEELVEGLWGDRPPVQAVAALRTYVSRLRSVLEPAREVRAPASRLVSASDGYVLRLPRRSVDMHVFEDGLAEARSAQAAGDHARAVRAATAALGLWESGGRPFVGIPGPRIDALRLRLVESWVAGQELRFESQLSLGAGVEIIAELTELTSEHPLRERLRELLMVALYRAGRQAEALGVYTDTRRLLIEELGVEPGAGLAAVHARILAADPSLLQPAAEVRQAEPAAPPPPAQLPSTVSDFTGRDALLAALAEALRGGPTGPAVPVHVLCGIGGVGKTTLAVHAAHVARADFPDGQLFADLRGAGETPADPTVVLGDFLYALGVHEPPDSYEQRLALYRSVLADRRMLIVLDNARDVGQVAPLIPGGSGSVVLVTSRSRLSQLPGASVWYVEEMTPEEAVALFTAIVGEARAAAEPEATLAVVVACGLLPIAVRVAAARLASRLRWSVADLARRLADQRRRLDELQLGNLAVETTVGLGYGQLSPEEARAFRLLSVVNSSDLPLFAAAALLDLPEEPAEALAESLVEANLLDSHTPGRYRFHDLLRLYAHRQNERTGDADEQKAALLRLLDLLLATVREAARELELGEELPDPLYDPPVSSLALAGGSQGVRDWLTAERPLILGAVDAAFFGSGPVLPAVELVVALHELLGASWEPTQQLRAVLVRAAQYERDPALLARIRYLQGDLYAMAGEYREAEEAYRQSLDHLGPENSTRLRAIVSLRLAVVLSTTDRPGDVLPLYHQALEISRSSGDAVIETRILANMARAYVRSGQPAAGILSARAAVEAARATGSTVALAHALYQLGVVLDTIGVPGEAVDCLREALTLYRSQQNQLWEGYSLARLAAGLVAVGRAPEAAEAAAEALALGQELDAAYCQGLANAALGEALLRLDRSAQGLARLQDAHAIFARLGVPEAATVRDRMLRA</sequence>
<keyword evidence="10" id="KW-1185">Reference proteome</keyword>
<feature type="region of interest" description="Disordered" evidence="7">
    <location>
        <begin position="211"/>
        <end position="237"/>
    </location>
</feature>
<dbReference type="PRINTS" id="PR00364">
    <property type="entry name" value="DISEASERSIST"/>
</dbReference>
<keyword evidence="5" id="KW-0804">Transcription</keyword>
<evidence type="ECO:0000256" key="4">
    <source>
        <dbReference type="ARBA" id="ARBA00023125"/>
    </source>
</evidence>
<dbReference type="Pfam" id="PF00486">
    <property type="entry name" value="Trans_reg_C"/>
    <property type="match status" value="1"/>
</dbReference>
<evidence type="ECO:0000313" key="9">
    <source>
        <dbReference type="EMBL" id="WBP85399.1"/>
    </source>
</evidence>
<dbReference type="InterPro" id="IPR016032">
    <property type="entry name" value="Sig_transdc_resp-reg_C-effctor"/>
</dbReference>
<dbReference type="InterPro" id="IPR027417">
    <property type="entry name" value="P-loop_NTPase"/>
</dbReference>
<feature type="DNA-binding region" description="OmpR/PhoB-type" evidence="6">
    <location>
        <begin position="245"/>
        <end position="349"/>
    </location>
</feature>
<dbReference type="PANTHER" id="PTHR35807">
    <property type="entry name" value="TRANSCRIPTIONAL REGULATOR REDD-RELATED"/>
    <property type="match status" value="1"/>
</dbReference>
<dbReference type="InterPro" id="IPR005158">
    <property type="entry name" value="BTAD"/>
</dbReference>
<evidence type="ECO:0000256" key="3">
    <source>
        <dbReference type="ARBA" id="ARBA00023015"/>
    </source>
</evidence>
<dbReference type="SMART" id="SM00862">
    <property type="entry name" value="Trans_reg_C"/>
    <property type="match status" value="2"/>
</dbReference>
<organism evidence="9 10">
    <name type="scientific">Kitasatospora cathayae</name>
    <dbReference type="NCBI Taxonomy" id="3004092"/>
    <lineage>
        <taxon>Bacteria</taxon>
        <taxon>Bacillati</taxon>
        <taxon>Actinomycetota</taxon>
        <taxon>Actinomycetes</taxon>
        <taxon>Kitasatosporales</taxon>
        <taxon>Streptomycetaceae</taxon>
        <taxon>Kitasatospora</taxon>
    </lineage>
</organism>
<proteinExistence type="inferred from homology"/>